<evidence type="ECO:0000313" key="2">
    <source>
        <dbReference type="EMBL" id="KAG9247608.1"/>
    </source>
</evidence>
<evidence type="ECO:0000256" key="1">
    <source>
        <dbReference type="SAM" id="MobiDB-lite"/>
    </source>
</evidence>
<proteinExistence type="predicted"/>
<evidence type="ECO:0008006" key="4">
    <source>
        <dbReference type="Google" id="ProtNLM"/>
    </source>
</evidence>
<accession>A0A9P7Z9Z6</accession>
<keyword evidence="3" id="KW-1185">Reference proteome</keyword>
<feature type="region of interest" description="Disordered" evidence="1">
    <location>
        <begin position="133"/>
        <end position="218"/>
    </location>
</feature>
<feature type="compositionally biased region" description="Low complexity" evidence="1">
    <location>
        <begin position="39"/>
        <end position="56"/>
    </location>
</feature>
<dbReference type="Gene3D" id="3.80.10.10">
    <property type="entry name" value="Ribonuclease Inhibitor"/>
    <property type="match status" value="1"/>
</dbReference>
<name>A0A9P7Z9Z6_9HELO</name>
<evidence type="ECO:0000313" key="3">
    <source>
        <dbReference type="Proteomes" id="UP000887226"/>
    </source>
</evidence>
<feature type="compositionally biased region" description="Low complexity" evidence="1">
    <location>
        <begin position="153"/>
        <end position="168"/>
    </location>
</feature>
<feature type="compositionally biased region" description="Polar residues" evidence="1">
    <location>
        <begin position="169"/>
        <end position="179"/>
    </location>
</feature>
<dbReference type="AlphaFoldDB" id="A0A9P7Z9Z6"/>
<feature type="compositionally biased region" description="Low complexity" evidence="1">
    <location>
        <begin position="186"/>
        <end position="197"/>
    </location>
</feature>
<sequence>MSLKDVPRKQYLSPPRDRKPLSQEHIPAFNNRASKNEATSSPSSSSESSSLTLSPSSLPPITPAVSDPNFWTVDNLDLLFRGGVPRQHTKHSRSYSEQAVPTFAPATGLKEKRSTAPVPLYDLLHNSADHKNISEPAYMSGGSDMEASRPPGRRALSQASSRSSWESRNTGPLSTSSSSLEHDFESVSSRASRASSSTPPKAFQASRTSMPPKRPNNYFDRRASAEVVGSAPHNASWARFGAGGQARQQVQNPYSASAQRMSIMGPPSSKAPLKVKNYMPRIPGEGFRNMPDEILVVMLQELKKSHLGVGSLSCATCWMRDLLSVGLSSKKWWSVAKVALYEDIQLNGCDSLVQTKKKFKMKHGTRLKLLRRTLRARPDLAGHVKSLKVPAVPETATEPVEIEDYLNLASSLIMACPNLERLPGFYPAYEHSFSRFMHAMSTRSKLREAVWIINPSPFQRQRKYKLAADSQLLTSVLAPAYLLPEQCTQLLAYHSNWPHLKTLMLHCNAGGTIDSLLFGGICSQLAELENLHVSSFPAPSFNDLALTHLPPLKRLRLDNLPGITATGLTSFASLPCVAGLTHLSLISIPVRSLPTLARMLSRLRSLTHLTILQAPAPSLPADEGIVLHPYLGSASVEYLHWEITNPYDDRATEILARAIQYDGFPALKTLRSPTDFEGQLQKLCKPRYKIELPVDRYRNLGPPDMSFMPSSQSMPNIPTRLSLSQGSLLRESFTGGFVKSSSRASLTMNTRTLHSEDGYQDYRKKAFSLLTARRLAQQRIDAALSIPKFQILIWNPEYELLERQAVGGYIGLIQSKITYSLKPDIDGMDEAVVTIDGVGGLLDDSEEVKMRDGCTGSCNMKMVVQGKKGRETSGKEHWWHTERGRWKEVDLDKFF</sequence>
<dbReference type="SUPFAM" id="SSF52058">
    <property type="entry name" value="L domain-like"/>
    <property type="match status" value="1"/>
</dbReference>
<reference evidence="2" key="1">
    <citation type="journal article" date="2021" name="IMA Fungus">
        <title>Genomic characterization of three marine fungi, including Emericellopsis atlantica sp. nov. with signatures of a generalist lifestyle and marine biomass degradation.</title>
        <authorList>
            <person name="Hagestad O.C."/>
            <person name="Hou L."/>
            <person name="Andersen J.H."/>
            <person name="Hansen E.H."/>
            <person name="Altermark B."/>
            <person name="Li C."/>
            <person name="Kuhnert E."/>
            <person name="Cox R.J."/>
            <person name="Crous P.W."/>
            <person name="Spatafora J.W."/>
            <person name="Lail K."/>
            <person name="Amirebrahimi M."/>
            <person name="Lipzen A."/>
            <person name="Pangilinan J."/>
            <person name="Andreopoulos W."/>
            <person name="Hayes R.D."/>
            <person name="Ng V."/>
            <person name="Grigoriev I.V."/>
            <person name="Jackson S.A."/>
            <person name="Sutton T.D.S."/>
            <person name="Dobson A.D.W."/>
            <person name="Rama T."/>
        </authorList>
    </citation>
    <scope>NUCLEOTIDE SEQUENCE</scope>
    <source>
        <strain evidence="2">TRa3180A</strain>
    </source>
</reference>
<comment type="caution">
    <text evidence="2">The sequence shown here is derived from an EMBL/GenBank/DDBJ whole genome shotgun (WGS) entry which is preliminary data.</text>
</comment>
<dbReference type="EMBL" id="MU253768">
    <property type="protein sequence ID" value="KAG9247608.1"/>
    <property type="molecule type" value="Genomic_DNA"/>
</dbReference>
<gene>
    <name evidence="2" type="ORF">BJ878DRAFT_491977</name>
</gene>
<organism evidence="2 3">
    <name type="scientific">Calycina marina</name>
    <dbReference type="NCBI Taxonomy" id="1763456"/>
    <lineage>
        <taxon>Eukaryota</taxon>
        <taxon>Fungi</taxon>
        <taxon>Dikarya</taxon>
        <taxon>Ascomycota</taxon>
        <taxon>Pezizomycotina</taxon>
        <taxon>Leotiomycetes</taxon>
        <taxon>Helotiales</taxon>
        <taxon>Pezizellaceae</taxon>
        <taxon>Calycina</taxon>
    </lineage>
</organism>
<dbReference type="OrthoDB" id="3210378at2759"/>
<protein>
    <recommendedName>
        <fullName evidence="4">F-box domain-containing protein</fullName>
    </recommendedName>
</protein>
<dbReference type="Proteomes" id="UP000887226">
    <property type="component" value="Unassembled WGS sequence"/>
</dbReference>
<feature type="region of interest" description="Disordered" evidence="1">
    <location>
        <begin position="1"/>
        <end position="66"/>
    </location>
</feature>
<dbReference type="InterPro" id="IPR032675">
    <property type="entry name" value="LRR_dom_sf"/>
</dbReference>